<evidence type="ECO:0000313" key="3">
    <source>
        <dbReference type="Proteomes" id="UP001417504"/>
    </source>
</evidence>
<sequence>MAARRRLISSAFRSSSPSLPNQTHRNLTTSSTLPSHADHQHEYAKPSDFVGSWKTPETPKSAEKRLARLRIEYAKQVRELRKEYIHEMELQRLEKLRKDEAKREAVSRAKEERKAAKAAVAKAKAAERKVFEEEFRQTLLKERADKLEYWRSKEKGWEAKKQEKKELVRRQSSLWIDEKDQEKVYLDAIVNVQGSLES</sequence>
<evidence type="ECO:0000256" key="1">
    <source>
        <dbReference type="SAM" id="MobiDB-lite"/>
    </source>
</evidence>
<evidence type="ECO:0000313" key="2">
    <source>
        <dbReference type="EMBL" id="KAK9102010.1"/>
    </source>
</evidence>
<keyword evidence="3" id="KW-1185">Reference proteome</keyword>
<feature type="compositionally biased region" description="Low complexity" evidence="1">
    <location>
        <begin position="8"/>
        <end position="18"/>
    </location>
</feature>
<dbReference type="AlphaFoldDB" id="A0AAP0EYE2"/>
<feature type="compositionally biased region" description="Polar residues" evidence="1">
    <location>
        <begin position="19"/>
        <end position="34"/>
    </location>
</feature>
<accession>A0AAP0EYE2</accession>
<comment type="caution">
    <text evidence="2">The sequence shown here is derived from an EMBL/GenBank/DDBJ whole genome shotgun (WGS) entry which is preliminary data.</text>
</comment>
<gene>
    <name evidence="2" type="ORF">Sjap_019264</name>
</gene>
<reference evidence="2 3" key="1">
    <citation type="submission" date="2024-01" db="EMBL/GenBank/DDBJ databases">
        <title>Genome assemblies of Stephania.</title>
        <authorList>
            <person name="Yang L."/>
        </authorList>
    </citation>
    <scope>NUCLEOTIDE SEQUENCE [LARGE SCALE GENOMIC DNA]</scope>
    <source>
        <strain evidence="2">QJT</strain>
        <tissue evidence="2">Leaf</tissue>
    </source>
</reference>
<dbReference type="PANTHER" id="PTHR36402">
    <property type="entry name" value="EXPRESSED PROTEIN"/>
    <property type="match status" value="1"/>
</dbReference>
<feature type="region of interest" description="Disordered" evidence="1">
    <location>
        <begin position="1"/>
        <end position="62"/>
    </location>
</feature>
<dbReference type="PANTHER" id="PTHR36402:SF1">
    <property type="entry name" value="EXPRESSED PROTEIN"/>
    <property type="match status" value="1"/>
</dbReference>
<proteinExistence type="predicted"/>
<feature type="compositionally biased region" description="Basic and acidic residues" evidence="1">
    <location>
        <begin position="36"/>
        <end position="45"/>
    </location>
</feature>
<name>A0AAP0EYE2_9MAGN</name>
<dbReference type="EMBL" id="JBBNAE010000008">
    <property type="protein sequence ID" value="KAK9102010.1"/>
    <property type="molecule type" value="Genomic_DNA"/>
</dbReference>
<organism evidence="2 3">
    <name type="scientific">Stephania japonica</name>
    <dbReference type="NCBI Taxonomy" id="461633"/>
    <lineage>
        <taxon>Eukaryota</taxon>
        <taxon>Viridiplantae</taxon>
        <taxon>Streptophyta</taxon>
        <taxon>Embryophyta</taxon>
        <taxon>Tracheophyta</taxon>
        <taxon>Spermatophyta</taxon>
        <taxon>Magnoliopsida</taxon>
        <taxon>Ranunculales</taxon>
        <taxon>Menispermaceae</taxon>
        <taxon>Menispermoideae</taxon>
        <taxon>Cissampelideae</taxon>
        <taxon>Stephania</taxon>
    </lineage>
</organism>
<dbReference type="Proteomes" id="UP001417504">
    <property type="component" value="Unassembled WGS sequence"/>
</dbReference>
<protein>
    <submittedName>
        <fullName evidence="2">Uncharacterized protein</fullName>
    </submittedName>
</protein>